<sequence>MNKKRMKKIILTFVSLLMGGLCSVLVACSDEEHTVPVFPEDGSGEIEIKPDQKYDWETNRQSILANTDMVLFYSGGDQRPIWTQERAQPYITYVDEQNTSHWFFDSFLMLEILNTSDNWQTVREYTKGMRYESATKAEWMKLIDCYFNSETGIAAIEAGVKKAMTTIGEPVYKRQVIIGIPEPIDVQNELVSGSSSVYWGEIDNVSLDFSKPADRVKACKWFIDQVRARFNEKRYQYVDLAGFYWIAEDASHTGNIITPIANYLNELKYSFNWIPFFNSDGHESWKELGFHYAYYQPNYYFDDNIPLTRLDEACKEALRCNMQMEMEFEDDVLTAHGKAYRLENYMAKFKEYGVWEKCRLAYYQNNSALLTLKYSSEPADVALYHKFCKFVIERPIRDSH</sequence>
<reference evidence="2" key="1">
    <citation type="submission" date="2022-08" db="EMBL/GenBank/DDBJ databases">
        <title>Genome Sequencing of Bacteroides fragilis Group Isolates with Nanopore Technology.</title>
        <authorList>
            <person name="Tisza M.J."/>
            <person name="Smith D."/>
            <person name="Dekker J.P."/>
        </authorList>
    </citation>
    <scope>NUCLEOTIDE SEQUENCE</scope>
    <source>
        <strain evidence="2">BFG-351</strain>
    </source>
</reference>
<organism evidence="2 3">
    <name type="scientific">Bacteroides faecis</name>
    <dbReference type="NCBI Taxonomy" id="674529"/>
    <lineage>
        <taxon>Bacteria</taxon>
        <taxon>Pseudomonadati</taxon>
        <taxon>Bacteroidota</taxon>
        <taxon>Bacteroidia</taxon>
        <taxon>Bacteroidales</taxon>
        <taxon>Bacteroidaceae</taxon>
        <taxon>Bacteroides</taxon>
    </lineage>
</organism>
<evidence type="ECO:0000313" key="2">
    <source>
        <dbReference type="EMBL" id="MCS2793019.1"/>
    </source>
</evidence>
<accession>A0AAW5NWY7</accession>
<dbReference type="Pfam" id="PF16147">
    <property type="entry name" value="DUF4855"/>
    <property type="match status" value="1"/>
</dbReference>
<dbReference type="EMBL" id="JANUTS010000001">
    <property type="protein sequence ID" value="MCS2793019.1"/>
    <property type="molecule type" value="Genomic_DNA"/>
</dbReference>
<evidence type="ECO:0000313" key="3">
    <source>
        <dbReference type="Proteomes" id="UP001204548"/>
    </source>
</evidence>
<dbReference type="Proteomes" id="UP001204548">
    <property type="component" value="Unassembled WGS sequence"/>
</dbReference>
<gene>
    <name evidence="2" type="ORF">NXW97_13520</name>
</gene>
<dbReference type="RefSeq" id="WP_010539492.1">
    <property type="nucleotide sequence ID" value="NZ_JABFIA010000047.1"/>
</dbReference>
<evidence type="ECO:0000256" key="1">
    <source>
        <dbReference type="SAM" id="SignalP"/>
    </source>
</evidence>
<dbReference type="PROSITE" id="PS51257">
    <property type="entry name" value="PROKAR_LIPOPROTEIN"/>
    <property type="match status" value="1"/>
</dbReference>
<name>A0AAW5NWY7_9BACE</name>
<feature type="signal peptide" evidence="1">
    <location>
        <begin position="1"/>
        <end position="26"/>
    </location>
</feature>
<feature type="chain" id="PRO_5043543279" evidence="1">
    <location>
        <begin position="27"/>
        <end position="400"/>
    </location>
</feature>
<keyword evidence="1" id="KW-0732">Signal</keyword>
<dbReference type="InterPro" id="IPR032329">
    <property type="entry name" value="DUF4855"/>
</dbReference>
<comment type="caution">
    <text evidence="2">The sequence shown here is derived from an EMBL/GenBank/DDBJ whole genome shotgun (WGS) entry which is preliminary data.</text>
</comment>
<dbReference type="AlphaFoldDB" id="A0AAW5NWY7"/>
<proteinExistence type="predicted"/>
<protein>
    <submittedName>
        <fullName evidence="2">DUF4855 domain-containing protein</fullName>
    </submittedName>
</protein>